<accession>A0ABX8EPS0</accession>
<keyword evidence="2 8" id="KW-0812">Transmembrane</keyword>
<evidence type="ECO:0000256" key="5">
    <source>
        <dbReference type="ARBA" id="ARBA00023136"/>
    </source>
</evidence>
<evidence type="ECO:0000256" key="6">
    <source>
        <dbReference type="ARBA" id="ARBA00023163"/>
    </source>
</evidence>
<dbReference type="PANTHER" id="PTHR37461:SF1">
    <property type="entry name" value="ANTI-SIGMA-K FACTOR RSKA"/>
    <property type="match status" value="1"/>
</dbReference>
<dbReference type="Gene3D" id="1.10.10.1320">
    <property type="entry name" value="Anti-sigma factor, zinc-finger domain"/>
    <property type="match status" value="1"/>
</dbReference>
<evidence type="ECO:0000313" key="11">
    <source>
        <dbReference type="Proteomes" id="UP000679307"/>
    </source>
</evidence>
<dbReference type="Pfam" id="PF13490">
    <property type="entry name" value="zf-HC2"/>
    <property type="match status" value="1"/>
</dbReference>
<name>A0ABX8EPS0_9ACTN</name>
<comment type="subcellular location">
    <subcellularLocation>
        <location evidence="1">Membrane</location>
        <topology evidence="1">Single-pass membrane protein</topology>
    </subcellularLocation>
</comment>
<evidence type="ECO:0000313" key="10">
    <source>
        <dbReference type="EMBL" id="QVT80778.1"/>
    </source>
</evidence>
<evidence type="ECO:0000256" key="4">
    <source>
        <dbReference type="ARBA" id="ARBA00023015"/>
    </source>
</evidence>
<proteinExistence type="predicted"/>
<reference evidence="10 11" key="1">
    <citation type="submission" date="2021-05" db="EMBL/GenBank/DDBJ databases">
        <title>Complete genome of Nocardioides aquaticus KCTC 9944T isolated from meromictic and hypersaline Ekho Lake, Antarctica.</title>
        <authorList>
            <person name="Hwang K."/>
            <person name="Kim K.M."/>
            <person name="Choe H."/>
        </authorList>
    </citation>
    <scope>NUCLEOTIDE SEQUENCE [LARGE SCALE GENOMIC DNA]</scope>
    <source>
        <strain evidence="10 11">KCTC 9944</strain>
    </source>
</reference>
<gene>
    <name evidence="10" type="ORF">ENKNEFLB_03179</name>
</gene>
<evidence type="ECO:0000256" key="7">
    <source>
        <dbReference type="SAM" id="MobiDB-lite"/>
    </source>
</evidence>
<keyword evidence="3 8" id="KW-1133">Transmembrane helix</keyword>
<dbReference type="InterPro" id="IPR027383">
    <property type="entry name" value="Znf_put"/>
</dbReference>
<keyword evidence="11" id="KW-1185">Reference proteome</keyword>
<keyword evidence="4" id="KW-0805">Transcription regulation</keyword>
<evidence type="ECO:0000256" key="8">
    <source>
        <dbReference type="SAM" id="Phobius"/>
    </source>
</evidence>
<organism evidence="10 11">
    <name type="scientific">Nocardioides aquaticus</name>
    <dbReference type="NCBI Taxonomy" id="160826"/>
    <lineage>
        <taxon>Bacteria</taxon>
        <taxon>Bacillati</taxon>
        <taxon>Actinomycetota</taxon>
        <taxon>Actinomycetes</taxon>
        <taxon>Propionibacteriales</taxon>
        <taxon>Nocardioidaceae</taxon>
        <taxon>Nocardioides</taxon>
    </lineage>
</organism>
<dbReference type="RefSeq" id="WP_214056268.1">
    <property type="nucleotide sequence ID" value="NZ_BAAAHS010000106.1"/>
</dbReference>
<evidence type="ECO:0000256" key="2">
    <source>
        <dbReference type="ARBA" id="ARBA00022692"/>
    </source>
</evidence>
<protein>
    <recommendedName>
        <fullName evidence="9">Putative zinc-finger domain-containing protein</fullName>
    </recommendedName>
</protein>
<dbReference type="InterPro" id="IPR051474">
    <property type="entry name" value="Anti-sigma-K/W_factor"/>
</dbReference>
<feature type="compositionally biased region" description="Basic residues" evidence="7">
    <location>
        <begin position="93"/>
        <end position="103"/>
    </location>
</feature>
<keyword evidence="5 8" id="KW-0472">Membrane</keyword>
<dbReference type="EMBL" id="CP075371">
    <property type="protein sequence ID" value="QVT80778.1"/>
    <property type="molecule type" value="Genomic_DNA"/>
</dbReference>
<dbReference type="PANTHER" id="PTHR37461">
    <property type="entry name" value="ANTI-SIGMA-K FACTOR RSKA"/>
    <property type="match status" value="1"/>
</dbReference>
<sequence length="240" mass="25172">MTSREEHQTLREMLGSLALGHLTAAEADRVQAHLDGCAECRAELAEVASVVPLLDRVDPVTFASPASPPADLGARIRAAVAAEPPRTDDLAHRRTSRHARPGRTRSRLVVAAAAVLVVGVGIGGVVGRATAPPEPAAAPGPYEPITLEEVGDVDLVVDEAGLVPHTWGVELAMDGAGFTEGAVYRAKFRDEQGRLQPAGRFLGTGAAEMSCSLQSGVLREDVQEVVVVDEQGRTVLRSAL</sequence>
<dbReference type="InterPro" id="IPR041916">
    <property type="entry name" value="Anti_sigma_zinc_sf"/>
</dbReference>
<evidence type="ECO:0000256" key="3">
    <source>
        <dbReference type="ARBA" id="ARBA00022989"/>
    </source>
</evidence>
<keyword evidence="6" id="KW-0804">Transcription</keyword>
<feature type="domain" description="Putative zinc-finger" evidence="9">
    <location>
        <begin position="11"/>
        <end position="41"/>
    </location>
</feature>
<evidence type="ECO:0000259" key="9">
    <source>
        <dbReference type="Pfam" id="PF13490"/>
    </source>
</evidence>
<dbReference type="Proteomes" id="UP000679307">
    <property type="component" value="Chromosome"/>
</dbReference>
<feature type="transmembrane region" description="Helical" evidence="8">
    <location>
        <begin position="108"/>
        <end position="127"/>
    </location>
</feature>
<feature type="region of interest" description="Disordered" evidence="7">
    <location>
        <begin position="83"/>
        <end position="103"/>
    </location>
</feature>
<evidence type="ECO:0000256" key="1">
    <source>
        <dbReference type="ARBA" id="ARBA00004167"/>
    </source>
</evidence>